<dbReference type="EMBL" id="JAVDWN010000004">
    <property type="protein sequence ID" value="MDR7163535.1"/>
    <property type="molecule type" value="Genomic_DNA"/>
</dbReference>
<protein>
    <recommendedName>
        <fullName evidence="4">CHRD domain-containing protein</fullName>
    </recommendedName>
</protein>
<organism evidence="2 3">
    <name type="scientific">Pseudarthrobacter oxydans</name>
    <name type="common">Arthrobacter oxydans</name>
    <dbReference type="NCBI Taxonomy" id="1671"/>
    <lineage>
        <taxon>Bacteria</taxon>
        <taxon>Bacillati</taxon>
        <taxon>Actinomycetota</taxon>
        <taxon>Actinomycetes</taxon>
        <taxon>Micrococcales</taxon>
        <taxon>Micrococcaceae</taxon>
        <taxon>Pseudarthrobacter</taxon>
    </lineage>
</organism>
<dbReference type="AlphaFoldDB" id="A0AAW8NA29"/>
<comment type="caution">
    <text evidence="2">The sequence shown here is derived from an EMBL/GenBank/DDBJ whole genome shotgun (WGS) entry which is preliminary data.</text>
</comment>
<evidence type="ECO:0008006" key="4">
    <source>
        <dbReference type="Google" id="ProtNLM"/>
    </source>
</evidence>
<sequence>MSRKPWILLMAALAAASLAVFASAVLGARAPAPAPGADRVPQASAAAKTSFPGLVSAEGEPDLAGLRTTRPAPGQILRVQGPFDDRIVFEGLAFDGQAASGAVRVTSDVSDLLELQVLAGFYDDRGNLLGTARFVHHLGSDGHGHSGPSEEGEEFSIPVPAGLAPHAVSAAVGVPVLVNE</sequence>
<evidence type="ECO:0000313" key="2">
    <source>
        <dbReference type="EMBL" id="MDR7163535.1"/>
    </source>
</evidence>
<accession>A0AAW8NA29</accession>
<keyword evidence="1" id="KW-0732">Signal</keyword>
<dbReference type="GeneID" id="97421931"/>
<dbReference type="RefSeq" id="WP_174174541.1">
    <property type="nucleotide sequence ID" value="NZ_CAXURQ020000001.1"/>
</dbReference>
<feature type="signal peptide" evidence="1">
    <location>
        <begin position="1"/>
        <end position="22"/>
    </location>
</feature>
<name>A0AAW8NA29_PSEOX</name>
<dbReference type="Proteomes" id="UP001262032">
    <property type="component" value="Unassembled WGS sequence"/>
</dbReference>
<evidence type="ECO:0000313" key="3">
    <source>
        <dbReference type="Proteomes" id="UP001262032"/>
    </source>
</evidence>
<evidence type="ECO:0000256" key="1">
    <source>
        <dbReference type="SAM" id="SignalP"/>
    </source>
</evidence>
<feature type="chain" id="PRO_5043914213" description="CHRD domain-containing protein" evidence="1">
    <location>
        <begin position="23"/>
        <end position="180"/>
    </location>
</feature>
<proteinExistence type="predicted"/>
<gene>
    <name evidence="2" type="ORF">J2X12_001549</name>
</gene>
<reference evidence="2" key="1">
    <citation type="submission" date="2023-07" db="EMBL/GenBank/DDBJ databases">
        <title>Sorghum-associated microbial communities from plants grown in Nebraska, USA.</title>
        <authorList>
            <person name="Schachtman D."/>
        </authorList>
    </citation>
    <scope>NUCLEOTIDE SEQUENCE</scope>
    <source>
        <strain evidence="2">BE261</strain>
    </source>
</reference>